<organism evidence="4 5">
    <name type="scientific">Stylonychia lemnae</name>
    <name type="common">Ciliate</name>
    <dbReference type="NCBI Taxonomy" id="5949"/>
    <lineage>
        <taxon>Eukaryota</taxon>
        <taxon>Sar</taxon>
        <taxon>Alveolata</taxon>
        <taxon>Ciliophora</taxon>
        <taxon>Intramacronucleata</taxon>
        <taxon>Spirotrichea</taxon>
        <taxon>Stichotrichia</taxon>
        <taxon>Sporadotrichida</taxon>
        <taxon>Oxytrichidae</taxon>
        <taxon>Stylonychinae</taxon>
        <taxon>Stylonychia</taxon>
    </lineage>
</organism>
<protein>
    <submittedName>
        <fullName evidence="4">Uncharacterized protein</fullName>
    </submittedName>
</protein>
<dbReference type="SUPFAM" id="SSF58113">
    <property type="entry name" value="Apolipoprotein A-I"/>
    <property type="match status" value="1"/>
</dbReference>
<keyword evidence="2" id="KW-1133">Transmembrane helix</keyword>
<feature type="transmembrane region" description="Helical" evidence="2">
    <location>
        <begin position="437"/>
        <end position="458"/>
    </location>
</feature>
<name>A0A078AID0_STYLE</name>
<keyword evidence="2" id="KW-0812">Transmembrane</keyword>
<accession>A0A078AID0</accession>
<feature type="region of interest" description="Disordered" evidence="1">
    <location>
        <begin position="479"/>
        <end position="499"/>
    </location>
</feature>
<sequence>MRSLSLLKISLAVLLFIAPAFSFDRANSILNLQTQNSTSTQVQEVNQAIDDAQVIIGQSSDAYKNYLTCVGNCSAQNKEWDCYYQCSNDLAKELQTVISLFKYDNAYSYDQVENRLLTEEAQFSVEANLPTEFKELRMKQVTATVNLFALEKFSKASFDPLYLADTTIFDDLNTCYMSCGSDAVCVNTCLEKFYAEMYRQSSYSLASAQQDQFSEFTNNLQKLGECLAKATTQEEVVACTELLNQQSLVSVQLTNQEKDVVQQYYNQAQQITQQVEQQLPARKQFVQAKLNDVTTDLKTNAGQYKQVAQSEIKQGADQVNAQLPAVEQQVVQEIDQAVKQVIANLPQAQAQINGILEQVADQATNNMTAYQTKAASIIDQLAAVASDAVNQFDANQKAVAQQLGLKSLVSMTIGDSAAQKLFDGSVQIQYEAPQSTLNMIVLAVTAAFAASLAVFFLLRRAKKQSTKAQLVKPSELKRQRKEKILEDEEEDTFPIESTL</sequence>
<proteinExistence type="predicted"/>
<keyword evidence="2" id="KW-0472">Membrane</keyword>
<feature type="signal peptide" evidence="3">
    <location>
        <begin position="1"/>
        <end position="22"/>
    </location>
</feature>
<dbReference type="AlphaFoldDB" id="A0A078AID0"/>
<keyword evidence="5" id="KW-1185">Reference proteome</keyword>
<evidence type="ECO:0000313" key="5">
    <source>
        <dbReference type="Proteomes" id="UP000039865"/>
    </source>
</evidence>
<gene>
    <name evidence="4" type="primary">Contig11736.g12550</name>
    <name evidence="4" type="ORF">STYLEM_9570</name>
</gene>
<evidence type="ECO:0000313" key="4">
    <source>
        <dbReference type="EMBL" id="CDW80568.1"/>
    </source>
</evidence>
<reference evidence="4 5" key="1">
    <citation type="submission" date="2014-06" db="EMBL/GenBank/DDBJ databases">
        <authorList>
            <person name="Swart Estienne"/>
        </authorList>
    </citation>
    <scope>NUCLEOTIDE SEQUENCE [LARGE SCALE GENOMIC DNA]</scope>
    <source>
        <strain evidence="4 5">130c</strain>
    </source>
</reference>
<dbReference type="EMBL" id="CCKQ01009106">
    <property type="protein sequence ID" value="CDW80568.1"/>
    <property type="molecule type" value="Genomic_DNA"/>
</dbReference>
<dbReference type="Gene3D" id="1.20.120.20">
    <property type="entry name" value="Apolipoprotein"/>
    <property type="match status" value="1"/>
</dbReference>
<dbReference type="Proteomes" id="UP000039865">
    <property type="component" value="Unassembled WGS sequence"/>
</dbReference>
<dbReference type="InParanoid" id="A0A078AID0"/>
<keyword evidence="3" id="KW-0732">Signal</keyword>
<evidence type="ECO:0000256" key="1">
    <source>
        <dbReference type="SAM" id="MobiDB-lite"/>
    </source>
</evidence>
<feature type="chain" id="PRO_5001729522" evidence="3">
    <location>
        <begin position="23"/>
        <end position="499"/>
    </location>
</feature>
<evidence type="ECO:0000256" key="2">
    <source>
        <dbReference type="SAM" id="Phobius"/>
    </source>
</evidence>
<evidence type="ECO:0000256" key="3">
    <source>
        <dbReference type="SAM" id="SignalP"/>
    </source>
</evidence>